<dbReference type="EMBL" id="CAMPGE010029148">
    <property type="protein sequence ID" value="CAI2386625.1"/>
    <property type="molecule type" value="Genomic_DNA"/>
</dbReference>
<reference evidence="2" key="1">
    <citation type="submission" date="2023-07" db="EMBL/GenBank/DDBJ databases">
        <authorList>
            <consortium name="AG Swart"/>
            <person name="Singh M."/>
            <person name="Singh A."/>
            <person name="Seah K."/>
            <person name="Emmerich C."/>
        </authorList>
    </citation>
    <scope>NUCLEOTIDE SEQUENCE</scope>
    <source>
        <strain evidence="2">DP1</strain>
    </source>
</reference>
<dbReference type="Proteomes" id="UP001295684">
    <property type="component" value="Unassembled WGS sequence"/>
</dbReference>
<gene>
    <name evidence="2" type="ORF">ECRASSUSDP1_LOCUS28247</name>
</gene>
<evidence type="ECO:0000256" key="1">
    <source>
        <dbReference type="SAM" id="MobiDB-lite"/>
    </source>
</evidence>
<accession>A0AAD1Y8G6</accession>
<feature type="compositionally biased region" description="Basic and acidic residues" evidence="1">
    <location>
        <begin position="25"/>
        <end position="35"/>
    </location>
</feature>
<dbReference type="SUPFAM" id="SSF48452">
    <property type="entry name" value="TPR-like"/>
    <property type="match status" value="1"/>
</dbReference>
<comment type="caution">
    <text evidence="2">The sequence shown here is derived from an EMBL/GenBank/DDBJ whole genome shotgun (WGS) entry which is preliminary data.</text>
</comment>
<evidence type="ECO:0000313" key="3">
    <source>
        <dbReference type="Proteomes" id="UP001295684"/>
    </source>
</evidence>
<sequence length="736" mass="86061">MKLQGSQNVYGSISTMINSRQRRNKALEKRNHTNDSAKTIKNRRIMKDAHKNLCNKIICMTERSKADTKLPPVERFTTTIFSDEDSKSDIADLDESLDEFKVEPQQPLSKFNRFASVEILPNLENKIVESSPLTKEKVWPNCDKYQEIFGSNLKNTTKFLKKGLKKPQGKKEEVWPVYKPKRKKLAQTTKLLAPVQSKRFVIPKSPQINLDGVSSKFYKDVEHKDEKKERVQRLMKKWKNIVIRIKHAIKLIKHARGDCSISFTKDVMKDKFFTFCEKVLQKIEKGFQDGDMEFMHQNIIKIVGACLKVPDATIIKSCYYALACYADHYKEYKMALFAYGKLRSAAEGVLDYKMMYKSFIKRASIYVKLKEYKYSLRMFKLILKYAWMEKNIEWEFEAYKGMAICYYYQGLLEKSNFYYKRYIRGKNEPIDSNLRIYALKRYTNEYRMDQVNLRKDRTEYSNNLVHKIRDSTIDYSFACDFIEGVQNSQISKRSVYMKLETPVETLRDKDLPSPSIGNNNKGNLFVRMRKAKKILSNMKGEQGIIRGKRKKKEKEDCISGSDSGSCSESSELPLSEVEKLIDGKSGEKSKNILLFDDEEDSDEIAVTKLKASKAYYNKSKKRNPMSIDYLKMQQNEREDHNKIIKMRMAAFENRFSPFSVASNHKDSGKSKTNIILSHLGQIDFDNPIGRNDRKKAERILKHLRNYIQGQIEKSFIIKEDRIREITQTSTLYYFSL</sequence>
<name>A0AAD1Y8G6_EUPCR</name>
<dbReference type="AlphaFoldDB" id="A0AAD1Y8G6"/>
<feature type="region of interest" description="Disordered" evidence="1">
    <location>
        <begin position="17"/>
        <end position="37"/>
    </location>
</feature>
<organism evidence="2 3">
    <name type="scientific">Euplotes crassus</name>
    <dbReference type="NCBI Taxonomy" id="5936"/>
    <lineage>
        <taxon>Eukaryota</taxon>
        <taxon>Sar</taxon>
        <taxon>Alveolata</taxon>
        <taxon>Ciliophora</taxon>
        <taxon>Intramacronucleata</taxon>
        <taxon>Spirotrichea</taxon>
        <taxon>Hypotrichia</taxon>
        <taxon>Euplotida</taxon>
        <taxon>Euplotidae</taxon>
        <taxon>Moneuplotes</taxon>
    </lineage>
</organism>
<feature type="compositionally biased region" description="Low complexity" evidence="1">
    <location>
        <begin position="558"/>
        <end position="569"/>
    </location>
</feature>
<proteinExistence type="predicted"/>
<keyword evidence="3" id="KW-1185">Reference proteome</keyword>
<dbReference type="InterPro" id="IPR011990">
    <property type="entry name" value="TPR-like_helical_dom_sf"/>
</dbReference>
<evidence type="ECO:0000313" key="2">
    <source>
        <dbReference type="EMBL" id="CAI2386625.1"/>
    </source>
</evidence>
<feature type="region of interest" description="Disordered" evidence="1">
    <location>
        <begin position="545"/>
        <end position="569"/>
    </location>
</feature>
<protein>
    <submittedName>
        <fullName evidence="2">Uncharacterized protein</fullName>
    </submittedName>
</protein>